<accession>T0LCX8</accession>
<dbReference type="EMBL" id="KE646967">
    <property type="protein sequence ID" value="EQB62159.1"/>
    <property type="molecule type" value="Genomic_DNA"/>
</dbReference>
<comment type="catalytic activity">
    <reaction evidence="4">
        <text>ATP + H2O = ADP + phosphate + H(+)</text>
        <dbReference type="Rhea" id="RHEA:13065"/>
        <dbReference type="ChEBI" id="CHEBI:15377"/>
        <dbReference type="ChEBI" id="CHEBI:15378"/>
        <dbReference type="ChEBI" id="CHEBI:30616"/>
        <dbReference type="ChEBI" id="CHEBI:43474"/>
        <dbReference type="ChEBI" id="CHEBI:456216"/>
        <dbReference type="EC" id="3.6.4.13"/>
    </reaction>
</comment>
<keyword evidence="4 6" id="KW-0347">Helicase</keyword>
<evidence type="ECO:0000313" key="7">
    <source>
        <dbReference type="Proteomes" id="UP000053780"/>
    </source>
</evidence>
<organism evidence="6 7">
    <name type="scientific">Vairimorpha apis BRL 01</name>
    <dbReference type="NCBI Taxonomy" id="1037528"/>
    <lineage>
        <taxon>Eukaryota</taxon>
        <taxon>Fungi</taxon>
        <taxon>Fungi incertae sedis</taxon>
        <taxon>Microsporidia</taxon>
        <taxon>Nosematidae</taxon>
        <taxon>Vairimorpha</taxon>
    </lineage>
</organism>
<keyword evidence="3 4" id="KW-0067">ATP-binding</keyword>
<comment type="function">
    <text evidence="4">RNA helicase.</text>
</comment>
<evidence type="ECO:0000256" key="1">
    <source>
        <dbReference type="ARBA" id="ARBA00022741"/>
    </source>
</evidence>
<gene>
    <name evidence="6" type="ORF">NAPIS_ORF00261</name>
</gene>
<proteinExistence type="inferred from homology"/>
<dbReference type="GO" id="GO:0016787">
    <property type="term" value="F:hydrolase activity"/>
    <property type="evidence" value="ECO:0007669"/>
    <property type="project" value="UniProtKB-KW"/>
</dbReference>
<dbReference type="Pfam" id="PF00270">
    <property type="entry name" value="DEAD"/>
    <property type="match status" value="1"/>
</dbReference>
<dbReference type="Proteomes" id="UP000053780">
    <property type="component" value="Unassembled WGS sequence"/>
</dbReference>
<dbReference type="Gene3D" id="3.40.50.300">
    <property type="entry name" value="P-loop containing nucleotide triphosphate hydrolases"/>
    <property type="match status" value="1"/>
</dbReference>
<evidence type="ECO:0000256" key="3">
    <source>
        <dbReference type="ARBA" id="ARBA00022840"/>
    </source>
</evidence>
<name>T0LCX8_9MICR</name>
<dbReference type="HOGENOM" id="CLU_1644194_0_0_1"/>
<dbReference type="InterPro" id="IPR027417">
    <property type="entry name" value="P-loop_NTPase"/>
</dbReference>
<keyword evidence="2 4" id="KW-0378">Hydrolase</keyword>
<evidence type="ECO:0000256" key="4">
    <source>
        <dbReference type="RuleBase" id="RU365068"/>
    </source>
</evidence>
<reference evidence="6 7" key="1">
    <citation type="journal article" date="2013" name="BMC Genomics">
        <title>Genome sequencing and comparative genomics of honey bee microsporidia, Nosema apis reveal novel insights into host-parasite interactions.</title>
        <authorList>
            <person name="Chen Yp."/>
            <person name="Pettis J.S."/>
            <person name="Zhao Y."/>
            <person name="Liu X."/>
            <person name="Tallon L.J."/>
            <person name="Sadzewicz L.D."/>
            <person name="Li R."/>
            <person name="Zheng H."/>
            <person name="Huang S."/>
            <person name="Zhang X."/>
            <person name="Hamilton M.C."/>
            <person name="Pernal S.F."/>
            <person name="Melathopoulos A.P."/>
            <person name="Yan X."/>
            <person name="Evans J.D."/>
        </authorList>
    </citation>
    <scope>NUCLEOTIDE SEQUENCE [LARGE SCALE GENOMIC DNA]</scope>
    <source>
        <strain evidence="6 7">BRL 01</strain>
    </source>
</reference>
<dbReference type="GO" id="GO:0005524">
    <property type="term" value="F:ATP binding"/>
    <property type="evidence" value="ECO:0007669"/>
    <property type="project" value="UniProtKB-UniRule"/>
</dbReference>
<evidence type="ECO:0000259" key="5">
    <source>
        <dbReference type="PROSITE" id="PS51192"/>
    </source>
</evidence>
<dbReference type="SUPFAM" id="SSF52540">
    <property type="entry name" value="P-loop containing nucleoside triphosphate hydrolases"/>
    <property type="match status" value="1"/>
</dbReference>
<comment type="similarity">
    <text evidence="4">Belongs to the DEAD box helicase family.</text>
</comment>
<keyword evidence="4" id="KW-0694">RNA-binding</keyword>
<dbReference type="SMART" id="SM00487">
    <property type="entry name" value="DEXDc"/>
    <property type="match status" value="1"/>
</dbReference>
<dbReference type="AlphaFoldDB" id="T0LCX8"/>
<keyword evidence="7" id="KW-1185">Reference proteome</keyword>
<dbReference type="EC" id="3.6.4.13" evidence="4"/>
<keyword evidence="1 4" id="KW-0547">Nucleotide-binding</keyword>
<comment type="domain">
    <text evidence="4">The Q motif is unique to and characteristic of the DEAD box family of RNA helicases and controls ATP binding and hydrolysis.</text>
</comment>
<evidence type="ECO:0000256" key="2">
    <source>
        <dbReference type="ARBA" id="ARBA00022801"/>
    </source>
</evidence>
<protein>
    <recommendedName>
        <fullName evidence="4">ATP-dependent RNA helicase</fullName>
        <ecNumber evidence="4">3.6.4.13</ecNumber>
    </recommendedName>
</protein>
<evidence type="ECO:0000313" key="6">
    <source>
        <dbReference type="EMBL" id="EQB62159.1"/>
    </source>
</evidence>
<dbReference type="VEuPathDB" id="MicrosporidiaDB:NAPIS_ORF00261"/>
<sequence>MPINMTDNNFFKLTSLHKSVISILLENNFEIMTDVQDKTIPYLCKFKDVIVQSQTGTGKTLAFVLPIVSTYYKMESTYKNHPICLVISPTRELALQITDSFVSYFRSYKEHKLNYLLDYTTLNYDELKSKSKIINENIQNFDKDNEINLSEDKNKKKKSVL</sequence>
<dbReference type="GO" id="GO:0003723">
    <property type="term" value="F:RNA binding"/>
    <property type="evidence" value="ECO:0007669"/>
    <property type="project" value="UniProtKB-UniRule"/>
</dbReference>
<dbReference type="InterPro" id="IPR014001">
    <property type="entry name" value="Helicase_ATP-bd"/>
</dbReference>
<dbReference type="PANTHER" id="PTHR24031">
    <property type="entry name" value="RNA HELICASE"/>
    <property type="match status" value="1"/>
</dbReference>
<feature type="domain" description="Helicase ATP-binding" evidence="5">
    <location>
        <begin position="40"/>
        <end position="161"/>
    </location>
</feature>
<dbReference type="OrthoDB" id="1191041at2759"/>
<dbReference type="InterPro" id="IPR011545">
    <property type="entry name" value="DEAD/DEAH_box_helicase_dom"/>
</dbReference>
<dbReference type="PROSITE" id="PS51192">
    <property type="entry name" value="HELICASE_ATP_BIND_1"/>
    <property type="match status" value="1"/>
</dbReference>
<dbReference type="GO" id="GO:0003724">
    <property type="term" value="F:RNA helicase activity"/>
    <property type="evidence" value="ECO:0007669"/>
    <property type="project" value="UniProtKB-EC"/>
</dbReference>